<gene>
    <name evidence="2" type="ORF">GUY60_31500</name>
</gene>
<name>A0A964XQJ3_9ACTN</name>
<feature type="compositionally biased region" description="Basic and acidic residues" evidence="1">
    <location>
        <begin position="1"/>
        <end position="19"/>
    </location>
</feature>
<evidence type="ECO:0000313" key="2">
    <source>
        <dbReference type="EMBL" id="NBE55882.1"/>
    </source>
</evidence>
<dbReference type="OrthoDB" id="4290834at2"/>
<proteinExistence type="predicted"/>
<feature type="region of interest" description="Disordered" evidence="1">
    <location>
        <begin position="1"/>
        <end position="69"/>
    </location>
</feature>
<organism evidence="2 3">
    <name type="scientific">Streptomyces boluensis</name>
    <dbReference type="NCBI Taxonomy" id="1775135"/>
    <lineage>
        <taxon>Bacteria</taxon>
        <taxon>Bacillati</taxon>
        <taxon>Actinomycetota</taxon>
        <taxon>Actinomycetes</taxon>
        <taxon>Kitasatosporales</taxon>
        <taxon>Streptomycetaceae</taxon>
        <taxon>Streptomyces</taxon>
    </lineage>
</organism>
<dbReference type="EMBL" id="JAAAHS010000384">
    <property type="protein sequence ID" value="NBE55882.1"/>
    <property type="molecule type" value="Genomic_DNA"/>
</dbReference>
<keyword evidence="3" id="KW-1185">Reference proteome</keyword>
<sequence length="69" mass="7426">MPASDPRESRESRESRETKPSGPSMSELLASCAAARAVSTPPGAPERRTVEIPEPKHEDDGHHGHRNAA</sequence>
<reference evidence="2" key="1">
    <citation type="submission" date="2020-01" db="EMBL/GenBank/DDBJ databases">
        <title>Whole-genome analyses of novel actinobacteria.</title>
        <authorList>
            <person name="Sahin N."/>
        </authorList>
    </citation>
    <scope>NUCLEOTIDE SEQUENCE</scope>
    <source>
        <strain evidence="2">YC537</strain>
    </source>
</reference>
<dbReference type="Proteomes" id="UP000598297">
    <property type="component" value="Unassembled WGS sequence"/>
</dbReference>
<dbReference type="RefSeq" id="WP_161704039.1">
    <property type="nucleotide sequence ID" value="NZ_JAAAHS010000384.1"/>
</dbReference>
<accession>A0A964XQJ3</accession>
<evidence type="ECO:0000256" key="1">
    <source>
        <dbReference type="SAM" id="MobiDB-lite"/>
    </source>
</evidence>
<dbReference type="AlphaFoldDB" id="A0A964XQJ3"/>
<comment type="caution">
    <text evidence="2">The sequence shown here is derived from an EMBL/GenBank/DDBJ whole genome shotgun (WGS) entry which is preliminary data.</text>
</comment>
<protein>
    <submittedName>
        <fullName evidence="2">Uncharacterized protein</fullName>
    </submittedName>
</protein>
<evidence type="ECO:0000313" key="3">
    <source>
        <dbReference type="Proteomes" id="UP000598297"/>
    </source>
</evidence>
<feature type="compositionally biased region" description="Basic and acidic residues" evidence="1">
    <location>
        <begin position="45"/>
        <end position="62"/>
    </location>
</feature>